<gene>
    <name evidence="1" type="ORF">LCGC14_1083140</name>
</gene>
<protein>
    <submittedName>
        <fullName evidence="1">Uncharacterized protein</fullName>
    </submittedName>
</protein>
<name>A0A0F9QKL6_9ZZZZ</name>
<organism evidence="1">
    <name type="scientific">marine sediment metagenome</name>
    <dbReference type="NCBI Taxonomy" id="412755"/>
    <lineage>
        <taxon>unclassified sequences</taxon>
        <taxon>metagenomes</taxon>
        <taxon>ecological metagenomes</taxon>
    </lineage>
</organism>
<reference evidence="1" key="1">
    <citation type="journal article" date="2015" name="Nature">
        <title>Complex archaea that bridge the gap between prokaryotes and eukaryotes.</title>
        <authorList>
            <person name="Spang A."/>
            <person name="Saw J.H."/>
            <person name="Jorgensen S.L."/>
            <person name="Zaremba-Niedzwiedzka K."/>
            <person name="Martijn J."/>
            <person name="Lind A.E."/>
            <person name="van Eijk R."/>
            <person name="Schleper C."/>
            <person name="Guy L."/>
            <person name="Ettema T.J."/>
        </authorList>
    </citation>
    <scope>NUCLEOTIDE SEQUENCE</scope>
</reference>
<dbReference type="EMBL" id="LAZR01004755">
    <property type="protein sequence ID" value="KKN05853.1"/>
    <property type="molecule type" value="Genomic_DNA"/>
</dbReference>
<comment type="caution">
    <text evidence="1">The sequence shown here is derived from an EMBL/GenBank/DDBJ whole genome shotgun (WGS) entry which is preliminary data.</text>
</comment>
<sequence length="319" mass="38143">MVFVPGWIVSIKKSELIKYFIRLKYEQSIDSLSYYILKGEHNLNIPFGLYKKDNNTYGIILRKDEILNKKCFLIGSNVISILEIDNSDWKTSEDIGIRIFLKNYIEYLITSNNADYTPSNLVKTYLGQYSKGRISKREKPIEVMESEFPYKVKFKLCEAEEFGVTKIAKDRYLISYVPRFEIFDDILQLPQNEYTHVFEEWQEKMARKVKNVYDRFNPINEIIKKAIRDQEIIIIDNENTPQFEDNKCSYPKFNLKAENIERLGLIRFSEIYFNEIMYRKTKNEKLRLIIILDLMSSQELDDKIHLFLLNIQRFFELDK</sequence>
<evidence type="ECO:0000313" key="1">
    <source>
        <dbReference type="EMBL" id="KKN05853.1"/>
    </source>
</evidence>
<proteinExistence type="predicted"/>
<accession>A0A0F9QKL6</accession>
<dbReference type="AlphaFoldDB" id="A0A0F9QKL6"/>